<dbReference type="AlphaFoldDB" id="A0A8I3A3W0"/>
<reference evidence="1" key="1">
    <citation type="submission" date="2021-03" db="EMBL/GenBank/DDBJ databases">
        <title>Evolutionary innovations through gain and loss of genes in the ectomycorrhizal Boletales.</title>
        <authorList>
            <person name="Wu G."/>
            <person name="Miyauchi S."/>
            <person name="Morin E."/>
            <person name="Yang Z.-L."/>
            <person name="Xu J."/>
            <person name="Martin F.M."/>
        </authorList>
    </citation>
    <scope>NUCLEOTIDE SEQUENCE</scope>
    <source>
        <strain evidence="1">BR01</strain>
    </source>
</reference>
<proteinExistence type="predicted"/>
<organism evidence="1 2">
    <name type="scientific">Boletus reticuloceps</name>
    <dbReference type="NCBI Taxonomy" id="495285"/>
    <lineage>
        <taxon>Eukaryota</taxon>
        <taxon>Fungi</taxon>
        <taxon>Dikarya</taxon>
        <taxon>Basidiomycota</taxon>
        <taxon>Agaricomycotina</taxon>
        <taxon>Agaricomycetes</taxon>
        <taxon>Agaricomycetidae</taxon>
        <taxon>Boletales</taxon>
        <taxon>Boletineae</taxon>
        <taxon>Boletaceae</taxon>
        <taxon>Boletoideae</taxon>
        <taxon>Boletus</taxon>
    </lineage>
</organism>
<gene>
    <name evidence="1" type="ORF">JVT61DRAFT_10871</name>
</gene>
<accession>A0A8I3A3W0</accession>
<evidence type="ECO:0000313" key="1">
    <source>
        <dbReference type="EMBL" id="KAG6370853.1"/>
    </source>
</evidence>
<comment type="caution">
    <text evidence="1">The sequence shown here is derived from an EMBL/GenBank/DDBJ whole genome shotgun (WGS) entry which is preliminary data.</text>
</comment>
<keyword evidence="2" id="KW-1185">Reference proteome</keyword>
<sequence>MGMSFVPQRQSESDASAELTGLRWAQRLSSQAQVTPIYRSLGATTPPTWRTSELWQPTDTDIALGEPFTLPIHFSDSDAVSGLPQSFSPLDFSPIAAADAEDHGFVDNFGPDDTEFGTWENPPPMLYQSTSFIDVLRIYVADWFLIQVDAVSIFTYYLCATDCAPGPTTSTVVTRSINQAIEVVRRLQPQEEWDLPDITIQVRGRTCHTKLTDHFFQTALRAEVSIARDMLFELAYLATRKLLVPCHHQVEQFEYPYIVFLGGLDDAETISSWRASGCLTWDKQQGYPFFHFYIAAILESNTTSAEFLYHLFCNTASIGFIHVYQHKRDHSGIDKWVTLTHATDEMLAFALGWIVAVVDADVLQNKRFTDNIVTKRRRDHFLAIHRRLLGWFRRLRAGESITGLSPKARTQALQALDMLAELSLPDLSLYFGVQ</sequence>
<name>A0A8I3A3W0_9AGAM</name>
<protein>
    <submittedName>
        <fullName evidence="1">Uncharacterized protein</fullName>
    </submittedName>
</protein>
<evidence type="ECO:0000313" key="2">
    <source>
        <dbReference type="Proteomes" id="UP000683000"/>
    </source>
</evidence>
<dbReference type="Proteomes" id="UP000683000">
    <property type="component" value="Unassembled WGS sequence"/>
</dbReference>
<dbReference type="EMBL" id="JAGFBS010000043">
    <property type="protein sequence ID" value="KAG6370853.1"/>
    <property type="molecule type" value="Genomic_DNA"/>
</dbReference>